<feature type="non-terminal residue" evidence="5">
    <location>
        <position position="1"/>
    </location>
</feature>
<keyword evidence="6" id="KW-1185">Reference proteome</keyword>
<keyword evidence="3" id="KW-0812">Transmembrane</keyword>
<dbReference type="InterPro" id="IPR036179">
    <property type="entry name" value="Ig-like_dom_sf"/>
</dbReference>
<feature type="domain" description="Ig-like" evidence="4">
    <location>
        <begin position="14"/>
        <end position="119"/>
    </location>
</feature>
<dbReference type="Pfam" id="PF07686">
    <property type="entry name" value="V-set"/>
    <property type="match status" value="1"/>
</dbReference>
<evidence type="ECO:0000259" key="4">
    <source>
        <dbReference type="PROSITE" id="PS50835"/>
    </source>
</evidence>
<dbReference type="InterPro" id="IPR007110">
    <property type="entry name" value="Ig-like_dom"/>
</dbReference>
<name>A0A2G9R8T6_AQUCT</name>
<feature type="transmembrane region" description="Helical" evidence="3">
    <location>
        <begin position="229"/>
        <end position="252"/>
    </location>
</feature>
<organism evidence="5 6">
    <name type="scientific">Aquarana catesbeiana</name>
    <name type="common">American bullfrog</name>
    <name type="synonym">Rana catesbeiana</name>
    <dbReference type="NCBI Taxonomy" id="8400"/>
    <lineage>
        <taxon>Eukaryota</taxon>
        <taxon>Metazoa</taxon>
        <taxon>Chordata</taxon>
        <taxon>Craniata</taxon>
        <taxon>Vertebrata</taxon>
        <taxon>Euteleostomi</taxon>
        <taxon>Amphibia</taxon>
        <taxon>Batrachia</taxon>
        <taxon>Anura</taxon>
        <taxon>Neobatrachia</taxon>
        <taxon>Ranoidea</taxon>
        <taxon>Ranidae</taxon>
        <taxon>Aquarana</taxon>
    </lineage>
</organism>
<evidence type="ECO:0000313" key="6">
    <source>
        <dbReference type="Proteomes" id="UP000228934"/>
    </source>
</evidence>
<protein>
    <recommendedName>
        <fullName evidence="4">Ig-like domain-containing protein</fullName>
    </recommendedName>
</protein>
<dbReference type="InterPro" id="IPR013783">
    <property type="entry name" value="Ig-like_fold"/>
</dbReference>
<keyword evidence="3" id="KW-1133">Transmembrane helix</keyword>
<keyword evidence="3" id="KW-0472">Membrane</keyword>
<dbReference type="SMART" id="SM00409">
    <property type="entry name" value="IG"/>
    <property type="match status" value="1"/>
</dbReference>
<dbReference type="PROSITE" id="PS50835">
    <property type="entry name" value="IG_LIKE"/>
    <property type="match status" value="1"/>
</dbReference>
<dbReference type="Proteomes" id="UP000228934">
    <property type="component" value="Unassembled WGS sequence"/>
</dbReference>
<keyword evidence="1" id="KW-1015">Disulfide bond</keyword>
<evidence type="ECO:0000256" key="2">
    <source>
        <dbReference type="ARBA" id="ARBA00023180"/>
    </source>
</evidence>
<gene>
    <name evidence="5" type="ORF">AB205_0179810</name>
</gene>
<proteinExistence type="predicted"/>
<dbReference type="InterPro" id="IPR051755">
    <property type="entry name" value="Ig-like_CS_Receptor"/>
</dbReference>
<dbReference type="InterPro" id="IPR003599">
    <property type="entry name" value="Ig_sub"/>
</dbReference>
<sequence>STIAGTRSCAVTLPQPAAIAAEVGSSVNLSCEFRPGTERVSEKNLYWYMPGPQEDSEWFVFPHVATEIPNNICKNCVWRTNQNNDTDMSLTIADVRLLYTGTYVCHMSVRVNGKKKTVSGNGTYLLVHRSLDTSINVTTNSILCRSEVQEVENVSLIWDYEGGRMENLTYHRALKSSYEISSELHIGKIECRDRENVTAICILQYMGNTLTNRSIEFPCPGRGMTSQPVFLYVMLLVSSLLILLLVILVFCVRKRRRRRRSEESDIVYTNIENNK</sequence>
<dbReference type="InterPro" id="IPR013106">
    <property type="entry name" value="Ig_V-set"/>
</dbReference>
<dbReference type="AlphaFoldDB" id="A0A2G9R8T6"/>
<evidence type="ECO:0000256" key="3">
    <source>
        <dbReference type="SAM" id="Phobius"/>
    </source>
</evidence>
<dbReference type="SUPFAM" id="SSF48726">
    <property type="entry name" value="Immunoglobulin"/>
    <property type="match status" value="1"/>
</dbReference>
<dbReference type="EMBL" id="KV958335">
    <property type="protein sequence ID" value="PIO24249.1"/>
    <property type="molecule type" value="Genomic_DNA"/>
</dbReference>
<evidence type="ECO:0000256" key="1">
    <source>
        <dbReference type="ARBA" id="ARBA00023157"/>
    </source>
</evidence>
<dbReference type="PANTHER" id="PTHR19971">
    <property type="entry name" value="SIGNAL-REGULATORY PROTEIN BETA"/>
    <property type="match status" value="1"/>
</dbReference>
<evidence type="ECO:0000313" key="5">
    <source>
        <dbReference type="EMBL" id="PIO24249.1"/>
    </source>
</evidence>
<keyword evidence="2" id="KW-0325">Glycoprotein</keyword>
<accession>A0A2G9R8T6</accession>
<reference evidence="6" key="1">
    <citation type="journal article" date="2017" name="Nat. Commun.">
        <title>The North American bullfrog draft genome provides insight into hormonal regulation of long noncoding RNA.</title>
        <authorList>
            <person name="Hammond S.A."/>
            <person name="Warren R.L."/>
            <person name="Vandervalk B.P."/>
            <person name="Kucuk E."/>
            <person name="Khan H."/>
            <person name="Gibb E.A."/>
            <person name="Pandoh P."/>
            <person name="Kirk H."/>
            <person name="Zhao Y."/>
            <person name="Jones M."/>
            <person name="Mungall A.J."/>
            <person name="Coope R."/>
            <person name="Pleasance S."/>
            <person name="Moore R.A."/>
            <person name="Holt R.A."/>
            <person name="Round J.M."/>
            <person name="Ohora S."/>
            <person name="Walle B.V."/>
            <person name="Veldhoen N."/>
            <person name="Helbing C.C."/>
            <person name="Birol I."/>
        </authorList>
    </citation>
    <scope>NUCLEOTIDE SEQUENCE [LARGE SCALE GENOMIC DNA]</scope>
</reference>
<dbReference type="Gene3D" id="2.60.40.10">
    <property type="entry name" value="Immunoglobulins"/>
    <property type="match status" value="1"/>
</dbReference>
<dbReference type="OrthoDB" id="9908354at2759"/>